<evidence type="ECO:0000313" key="2">
    <source>
        <dbReference type="Proteomes" id="UP000593561"/>
    </source>
</evidence>
<protein>
    <submittedName>
        <fullName evidence="1">Uncharacterized protein</fullName>
    </submittedName>
</protein>
<dbReference type="Proteomes" id="UP000593561">
    <property type="component" value="Unassembled WGS sequence"/>
</dbReference>
<gene>
    <name evidence="1" type="ORF">Godav_010172</name>
</gene>
<reference evidence="1 2" key="1">
    <citation type="journal article" date="2019" name="Genome Biol. Evol.">
        <title>Insights into the evolution of the New World diploid cottons (Gossypium, subgenus Houzingenia) based on genome sequencing.</title>
        <authorList>
            <person name="Grover C.E."/>
            <person name="Arick M.A. 2nd"/>
            <person name="Thrash A."/>
            <person name="Conover J.L."/>
            <person name="Sanders W.S."/>
            <person name="Peterson D.G."/>
            <person name="Frelichowski J.E."/>
            <person name="Scheffler J.A."/>
            <person name="Scheffler B.E."/>
            <person name="Wendel J.F."/>
        </authorList>
    </citation>
    <scope>NUCLEOTIDE SEQUENCE [LARGE SCALE GENOMIC DNA]</scope>
    <source>
        <strain evidence="1">27</strain>
        <tissue evidence="1">Leaf</tissue>
    </source>
</reference>
<proteinExistence type="predicted"/>
<organism evidence="1 2">
    <name type="scientific">Gossypium davidsonii</name>
    <name type="common">Davidson's cotton</name>
    <name type="synonym">Gossypium klotzschianum subsp. davidsonii</name>
    <dbReference type="NCBI Taxonomy" id="34287"/>
    <lineage>
        <taxon>Eukaryota</taxon>
        <taxon>Viridiplantae</taxon>
        <taxon>Streptophyta</taxon>
        <taxon>Embryophyta</taxon>
        <taxon>Tracheophyta</taxon>
        <taxon>Spermatophyta</taxon>
        <taxon>Magnoliopsida</taxon>
        <taxon>eudicotyledons</taxon>
        <taxon>Gunneridae</taxon>
        <taxon>Pentapetalae</taxon>
        <taxon>rosids</taxon>
        <taxon>malvids</taxon>
        <taxon>Malvales</taxon>
        <taxon>Malvaceae</taxon>
        <taxon>Malvoideae</taxon>
        <taxon>Gossypium</taxon>
    </lineage>
</organism>
<comment type="caution">
    <text evidence="1">The sequence shown here is derived from an EMBL/GenBank/DDBJ whole genome shotgun (WGS) entry which is preliminary data.</text>
</comment>
<sequence length="34" mass="4074">MSESTSFMYENYSNFLINFHRRDQNAVTPIKFQG</sequence>
<evidence type="ECO:0000313" key="1">
    <source>
        <dbReference type="EMBL" id="MBA0624900.1"/>
    </source>
</evidence>
<dbReference type="AlphaFoldDB" id="A0A7J8SGH6"/>
<accession>A0A7J8SGH6</accession>
<name>A0A7J8SGH6_GOSDV</name>
<keyword evidence="2" id="KW-1185">Reference proteome</keyword>
<dbReference type="EMBL" id="JABFAC010000009">
    <property type="protein sequence ID" value="MBA0624900.1"/>
    <property type="molecule type" value="Genomic_DNA"/>
</dbReference>